<evidence type="ECO:0000259" key="1">
    <source>
        <dbReference type="PROSITE" id="PS51186"/>
    </source>
</evidence>
<reference evidence="2" key="1">
    <citation type="submission" date="2019-06" db="EMBL/GenBank/DDBJ databases">
        <authorList>
            <person name="Zheng W."/>
        </authorList>
    </citation>
    <scope>NUCLEOTIDE SEQUENCE</scope>
    <source>
        <strain evidence="2">QDHG01</strain>
    </source>
</reference>
<dbReference type="OrthoDB" id="10410626at2759"/>
<dbReference type="GO" id="GO:0016747">
    <property type="term" value="F:acyltransferase activity, transferring groups other than amino-acyl groups"/>
    <property type="evidence" value="ECO:0007669"/>
    <property type="project" value="InterPro"/>
</dbReference>
<evidence type="ECO:0000313" key="3">
    <source>
        <dbReference type="Proteomes" id="UP000785679"/>
    </source>
</evidence>
<dbReference type="PROSITE" id="PS51186">
    <property type="entry name" value="GNAT"/>
    <property type="match status" value="1"/>
</dbReference>
<dbReference type="Gene3D" id="3.40.630.30">
    <property type="match status" value="1"/>
</dbReference>
<protein>
    <recommendedName>
        <fullName evidence="1">N-acetyltransferase domain-containing protein</fullName>
    </recommendedName>
</protein>
<dbReference type="Pfam" id="PF00583">
    <property type="entry name" value="Acetyltransf_1"/>
    <property type="match status" value="1"/>
</dbReference>
<dbReference type="SUPFAM" id="SSF55729">
    <property type="entry name" value="Acyl-CoA N-acyltransferases (Nat)"/>
    <property type="match status" value="1"/>
</dbReference>
<dbReference type="AlphaFoldDB" id="A0A8J8NPP8"/>
<feature type="domain" description="N-acetyltransferase" evidence="1">
    <location>
        <begin position="76"/>
        <end position="209"/>
    </location>
</feature>
<dbReference type="CDD" id="cd04301">
    <property type="entry name" value="NAT_SF"/>
    <property type="match status" value="1"/>
</dbReference>
<proteinExistence type="predicted"/>
<dbReference type="InterPro" id="IPR016181">
    <property type="entry name" value="Acyl_CoA_acyltransferase"/>
</dbReference>
<dbReference type="EMBL" id="RRYP01011109">
    <property type="protein sequence ID" value="TNV77950.1"/>
    <property type="molecule type" value="Genomic_DNA"/>
</dbReference>
<dbReference type="InterPro" id="IPR000182">
    <property type="entry name" value="GNAT_dom"/>
</dbReference>
<sequence length="209" mass="23372">MLVGKKSSSLQKKPVVAPKSSERHGVKQAVIIQIIILYQNMVESTAIPHFKLSNLQSTQLPETQAPFLCEIWNWQGDTSVLPYKWVEVLSSVSGSETAYDSKTLKQSYVSSPQFDPNAFFFLTYRSHAIGLCLVWPTPDGQFEIKHLCSVPSHRGKGVEECLLGLALKYCKGKGAKEVTIKFDESPLREYQEGILRELITSNFGFVASQ</sequence>
<name>A0A8J8NPP8_HALGN</name>
<organism evidence="2 3">
    <name type="scientific">Halteria grandinella</name>
    <dbReference type="NCBI Taxonomy" id="5974"/>
    <lineage>
        <taxon>Eukaryota</taxon>
        <taxon>Sar</taxon>
        <taxon>Alveolata</taxon>
        <taxon>Ciliophora</taxon>
        <taxon>Intramacronucleata</taxon>
        <taxon>Spirotrichea</taxon>
        <taxon>Stichotrichia</taxon>
        <taxon>Sporadotrichida</taxon>
        <taxon>Halteriidae</taxon>
        <taxon>Halteria</taxon>
    </lineage>
</organism>
<evidence type="ECO:0000313" key="2">
    <source>
        <dbReference type="EMBL" id="TNV77950.1"/>
    </source>
</evidence>
<gene>
    <name evidence="2" type="ORF">FGO68_gene5615</name>
</gene>
<keyword evidence="3" id="KW-1185">Reference proteome</keyword>
<dbReference type="Proteomes" id="UP000785679">
    <property type="component" value="Unassembled WGS sequence"/>
</dbReference>
<comment type="caution">
    <text evidence="2">The sequence shown here is derived from an EMBL/GenBank/DDBJ whole genome shotgun (WGS) entry which is preliminary data.</text>
</comment>
<accession>A0A8J8NPP8</accession>